<reference evidence="2 4" key="1">
    <citation type="journal article" date="2017" name="Nature">
        <title>The sunflower genome provides insights into oil metabolism, flowering and Asterid evolution.</title>
        <authorList>
            <person name="Badouin H."/>
            <person name="Gouzy J."/>
            <person name="Grassa C.J."/>
            <person name="Murat F."/>
            <person name="Staton S.E."/>
            <person name="Cottret L."/>
            <person name="Lelandais-Briere C."/>
            <person name="Owens G.L."/>
            <person name="Carrere S."/>
            <person name="Mayjonade B."/>
            <person name="Legrand L."/>
            <person name="Gill N."/>
            <person name="Kane N.C."/>
            <person name="Bowers J.E."/>
            <person name="Hubner S."/>
            <person name="Bellec A."/>
            <person name="Berard A."/>
            <person name="Berges H."/>
            <person name="Blanchet N."/>
            <person name="Boniface M.C."/>
            <person name="Brunel D."/>
            <person name="Catrice O."/>
            <person name="Chaidir N."/>
            <person name="Claudel C."/>
            <person name="Donnadieu C."/>
            <person name="Faraut T."/>
            <person name="Fievet G."/>
            <person name="Helmstetter N."/>
            <person name="King M."/>
            <person name="Knapp S.J."/>
            <person name="Lai Z."/>
            <person name="Le Paslier M.C."/>
            <person name="Lippi Y."/>
            <person name="Lorenzon L."/>
            <person name="Mandel J.R."/>
            <person name="Marage G."/>
            <person name="Marchand G."/>
            <person name="Marquand E."/>
            <person name="Bret-Mestries E."/>
            <person name="Morien E."/>
            <person name="Nambeesan S."/>
            <person name="Nguyen T."/>
            <person name="Pegot-Espagnet P."/>
            <person name="Pouilly N."/>
            <person name="Raftis F."/>
            <person name="Sallet E."/>
            <person name="Schiex T."/>
            <person name="Thomas J."/>
            <person name="Vandecasteele C."/>
            <person name="Vares D."/>
            <person name="Vear F."/>
            <person name="Vautrin S."/>
            <person name="Crespi M."/>
            <person name="Mangin B."/>
            <person name="Burke J.M."/>
            <person name="Salse J."/>
            <person name="Munos S."/>
            <person name="Vincourt P."/>
            <person name="Rieseberg L.H."/>
            <person name="Langlade N.B."/>
        </authorList>
    </citation>
    <scope>NUCLEOTIDE SEQUENCE [LARGE SCALE GENOMIC DNA]</scope>
    <source>
        <strain evidence="4">cv. SF193</strain>
        <tissue evidence="2">Leaves</tissue>
    </source>
</reference>
<evidence type="ECO:0000313" key="4">
    <source>
        <dbReference type="Proteomes" id="UP000215914"/>
    </source>
</evidence>
<feature type="transmembrane region" description="Helical" evidence="1">
    <location>
        <begin position="128"/>
        <end position="147"/>
    </location>
</feature>
<gene>
    <name evidence="3" type="ORF">HannXRQ_Chr15g0480101</name>
    <name evidence="2" type="ORF">HanXRQr2_Chr15g0694331</name>
</gene>
<organism evidence="3 4">
    <name type="scientific">Helianthus annuus</name>
    <name type="common">Common sunflower</name>
    <dbReference type="NCBI Taxonomy" id="4232"/>
    <lineage>
        <taxon>Eukaryota</taxon>
        <taxon>Viridiplantae</taxon>
        <taxon>Streptophyta</taxon>
        <taxon>Embryophyta</taxon>
        <taxon>Tracheophyta</taxon>
        <taxon>Spermatophyta</taxon>
        <taxon>Magnoliopsida</taxon>
        <taxon>eudicotyledons</taxon>
        <taxon>Gunneridae</taxon>
        <taxon>Pentapetalae</taxon>
        <taxon>asterids</taxon>
        <taxon>campanulids</taxon>
        <taxon>Asterales</taxon>
        <taxon>Asteraceae</taxon>
        <taxon>Asteroideae</taxon>
        <taxon>Heliantheae alliance</taxon>
        <taxon>Heliantheae</taxon>
        <taxon>Helianthus</taxon>
    </lineage>
</organism>
<keyword evidence="2" id="KW-0689">Ribosomal protein</keyword>
<keyword evidence="4" id="KW-1185">Reference proteome</keyword>
<keyword evidence="1" id="KW-0812">Transmembrane</keyword>
<dbReference type="Gramene" id="mRNA:HanXRQr2_Chr15g0694331">
    <property type="protein sequence ID" value="mRNA:HanXRQr2_Chr15g0694331"/>
    <property type="gene ID" value="HanXRQr2_Chr15g0694331"/>
</dbReference>
<name>A0A251S8I6_HELAN</name>
<dbReference type="EMBL" id="MNCJ02000330">
    <property type="protein sequence ID" value="KAF5764633.1"/>
    <property type="molecule type" value="Genomic_DNA"/>
</dbReference>
<protein>
    <submittedName>
        <fullName evidence="2">50S ribosomal protein L18Ae/60S ribosomal protein L20 and L18a</fullName>
    </submittedName>
</protein>
<keyword evidence="2" id="KW-0687">Ribonucleoprotein</keyword>
<sequence>MTQEGKSRGVLYPGEQPPPSYYYGTFQGVANHPPPPAPVTYQPSVGLPQPVPPPHIVRIDYSHSYQTAPGVVIASGTPVVIDRGPLPCCGCGIGWFLFFVGFFCGAIPWYVGAFILLFVRVDYREKPGLVACTIAATLALIAVGLGVQRVKYGW</sequence>
<dbReference type="OMA" id="HIVRIDY"/>
<dbReference type="PANTHER" id="PTHR46631:SF21">
    <property type="entry name" value="60S RIBOSOMAL PROTEIN L18A-LIKE PROTEIN"/>
    <property type="match status" value="1"/>
</dbReference>
<reference evidence="3" key="2">
    <citation type="submission" date="2017-02" db="EMBL/GenBank/DDBJ databases">
        <title>Sunflower complete genome.</title>
        <authorList>
            <person name="Langlade N."/>
            <person name="Munos S."/>
        </authorList>
    </citation>
    <scope>NUCLEOTIDE SEQUENCE [LARGE SCALE GENOMIC DNA]</scope>
    <source>
        <tissue evidence="3">Leaves</tissue>
    </source>
</reference>
<keyword evidence="1" id="KW-0472">Membrane</keyword>
<dbReference type="AlphaFoldDB" id="A0A251S8I6"/>
<dbReference type="Proteomes" id="UP000215914">
    <property type="component" value="Chromosome 15"/>
</dbReference>
<evidence type="ECO:0000256" key="1">
    <source>
        <dbReference type="SAM" id="Phobius"/>
    </source>
</evidence>
<evidence type="ECO:0000313" key="3">
    <source>
        <dbReference type="EMBL" id="OTF95166.1"/>
    </source>
</evidence>
<dbReference type="InParanoid" id="A0A251S8I6"/>
<keyword evidence="1" id="KW-1133">Transmembrane helix</keyword>
<feature type="transmembrane region" description="Helical" evidence="1">
    <location>
        <begin position="93"/>
        <end position="119"/>
    </location>
</feature>
<dbReference type="EMBL" id="CM007904">
    <property type="protein sequence ID" value="OTF95166.1"/>
    <property type="molecule type" value="Genomic_DNA"/>
</dbReference>
<dbReference type="GO" id="GO:0005840">
    <property type="term" value="C:ribosome"/>
    <property type="evidence" value="ECO:0007669"/>
    <property type="project" value="UniProtKB-KW"/>
</dbReference>
<reference evidence="2" key="3">
    <citation type="submission" date="2020-06" db="EMBL/GenBank/DDBJ databases">
        <title>Helianthus annuus Genome sequencing and assembly Release 2.</title>
        <authorList>
            <person name="Gouzy J."/>
            <person name="Langlade N."/>
            <person name="Munos S."/>
        </authorList>
    </citation>
    <scope>NUCLEOTIDE SEQUENCE</scope>
    <source>
        <tissue evidence="2">Leaves</tissue>
    </source>
</reference>
<dbReference type="PANTHER" id="PTHR46631">
    <property type="entry name" value="60S RIBOSOMAL PROTEIN L18A-LIKE"/>
    <property type="match status" value="1"/>
</dbReference>
<dbReference type="InterPro" id="IPR044804">
    <property type="entry name" value="Ribosomal_eL20z-like"/>
</dbReference>
<proteinExistence type="predicted"/>
<accession>A0A251S8I6</accession>
<evidence type="ECO:0000313" key="2">
    <source>
        <dbReference type="EMBL" id="KAF5764633.1"/>
    </source>
</evidence>
<dbReference type="OrthoDB" id="1304551at2759"/>